<organism evidence="2 3">
    <name type="scientific">Pseudoxanthomonas sacheonensis</name>
    <dbReference type="NCBI Taxonomy" id="443615"/>
    <lineage>
        <taxon>Bacteria</taxon>
        <taxon>Pseudomonadati</taxon>
        <taxon>Pseudomonadota</taxon>
        <taxon>Gammaproteobacteria</taxon>
        <taxon>Lysobacterales</taxon>
        <taxon>Lysobacteraceae</taxon>
        <taxon>Pseudoxanthomonas</taxon>
    </lineage>
</organism>
<dbReference type="InterPro" id="IPR029058">
    <property type="entry name" value="AB_hydrolase_fold"/>
</dbReference>
<protein>
    <submittedName>
        <fullName evidence="2">Pimeloyl-ACP methyl ester carboxylesterase</fullName>
    </submittedName>
</protein>
<proteinExistence type="predicted"/>
<dbReference type="RefSeq" id="WP_310090951.1">
    <property type="nucleotide sequence ID" value="NZ_JAVDTT010000001.1"/>
</dbReference>
<dbReference type="InterPro" id="IPR020802">
    <property type="entry name" value="TesA-like"/>
</dbReference>
<gene>
    <name evidence="2" type="ORF">J2W94_001118</name>
</gene>
<sequence>MVARNDQRLIVCLLPGLDGIGRLYGRLATDLSGDFDVRILDYPVDGFDGYEALAETLALRLPRDSSFLIVAESFAGPLAVLLAAARPPGLKGVVIAASFLREPIARAGLLSRILRFLPASVTPPLPVLEAVLMGGWQGAEVRRELESSLRLVEPRVLKARLMATLQVDVREEFQRITAPILYLRASRDRLLQSGVEKDFAMPGVWRSDIDAPHFVFQAVASQAAEAIRNFLRDRDIWNG</sequence>
<name>A0ABU1RPZ9_9GAMM</name>
<accession>A0ABU1RPZ9</accession>
<feature type="domain" description="Thioesterase TesA-like" evidence="1">
    <location>
        <begin position="11"/>
        <end position="231"/>
    </location>
</feature>
<dbReference type="SUPFAM" id="SSF53474">
    <property type="entry name" value="alpha/beta-Hydrolases"/>
    <property type="match status" value="1"/>
</dbReference>
<evidence type="ECO:0000259" key="1">
    <source>
        <dbReference type="SMART" id="SM00824"/>
    </source>
</evidence>
<reference evidence="2 3" key="1">
    <citation type="submission" date="2023-07" db="EMBL/GenBank/DDBJ databases">
        <title>Sorghum-associated microbial communities from plants grown in Nebraska, USA.</title>
        <authorList>
            <person name="Schachtman D."/>
        </authorList>
    </citation>
    <scope>NUCLEOTIDE SEQUENCE [LARGE SCALE GENOMIC DNA]</scope>
    <source>
        <strain evidence="2 3">BE107</strain>
    </source>
</reference>
<dbReference type="Gene3D" id="3.40.50.1820">
    <property type="entry name" value="alpha/beta hydrolase"/>
    <property type="match status" value="1"/>
</dbReference>
<evidence type="ECO:0000313" key="3">
    <source>
        <dbReference type="Proteomes" id="UP001254759"/>
    </source>
</evidence>
<dbReference type="SMART" id="SM00824">
    <property type="entry name" value="PKS_TE"/>
    <property type="match status" value="1"/>
</dbReference>
<comment type="caution">
    <text evidence="2">The sequence shown here is derived from an EMBL/GenBank/DDBJ whole genome shotgun (WGS) entry which is preliminary data.</text>
</comment>
<dbReference type="Proteomes" id="UP001254759">
    <property type="component" value="Unassembled WGS sequence"/>
</dbReference>
<dbReference type="EMBL" id="JAVDTT010000001">
    <property type="protein sequence ID" value="MDR6840854.1"/>
    <property type="molecule type" value="Genomic_DNA"/>
</dbReference>
<keyword evidence="3" id="KW-1185">Reference proteome</keyword>
<evidence type="ECO:0000313" key="2">
    <source>
        <dbReference type="EMBL" id="MDR6840854.1"/>
    </source>
</evidence>